<dbReference type="OrthoDB" id="2357194at2759"/>
<keyword evidence="2" id="KW-1185">Reference proteome</keyword>
<proteinExistence type="predicted"/>
<dbReference type="Proteomes" id="UP000265703">
    <property type="component" value="Unassembled WGS sequence"/>
</dbReference>
<evidence type="ECO:0000313" key="1">
    <source>
        <dbReference type="EMBL" id="RIA79106.1"/>
    </source>
</evidence>
<name>A0A397S2R9_9GLOM</name>
<dbReference type="AlphaFoldDB" id="A0A397S2R9"/>
<protein>
    <submittedName>
        <fullName evidence="1">Uncharacterized protein</fullName>
    </submittedName>
</protein>
<feature type="non-terminal residue" evidence="1">
    <location>
        <position position="1"/>
    </location>
</feature>
<organism evidence="1 2">
    <name type="scientific">Glomus cerebriforme</name>
    <dbReference type="NCBI Taxonomy" id="658196"/>
    <lineage>
        <taxon>Eukaryota</taxon>
        <taxon>Fungi</taxon>
        <taxon>Fungi incertae sedis</taxon>
        <taxon>Mucoromycota</taxon>
        <taxon>Glomeromycotina</taxon>
        <taxon>Glomeromycetes</taxon>
        <taxon>Glomerales</taxon>
        <taxon>Glomeraceae</taxon>
        <taxon>Glomus</taxon>
    </lineage>
</organism>
<dbReference type="EMBL" id="QKYT01001553">
    <property type="protein sequence ID" value="RIA79106.1"/>
    <property type="molecule type" value="Genomic_DNA"/>
</dbReference>
<comment type="caution">
    <text evidence="1">The sequence shown here is derived from an EMBL/GenBank/DDBJ whole genome shotgun (WGS) entry which is preliminary data.</text>
</comment>
<gene>
    <name evidence="1" type="ORF">C1645_841511</name>
</gene>
<sequence>ISYFDYIQFERERQNPPAPLANTASNINYIYDNNPLTIVHTSVNKILNTCRSERGKVKKKKVKDHTFESLRSNFDINQLLQYEQSYLFKSLGRNVRKCITISINNELRSELEGSKKITQPIDVYVKRKTVVPLPNGIMSYTQFQRTNNYNLLSSVKKKRIQKIISMEKN</sequence>
<accession>A0A397S2R9</accession>
<evidence type="ECO:0000313" key="2">
    <source>
        <dbReference type="Proteomes" id="UP000265703"/>
    </source>
</evidence>
<reference evidence="1 2" key="1">
    <citation type="submission" date="2018-06" db="EMBL/GenBank/DDBJ databases">
        <title>Comparative genomics reveals the genomic features of Rhizophagus irregularis, R. cerebriforme, R. diaphanum and Gigaspora rosea, and their symbiotic lifestyle signature.</title>
        <authorList>
            <person name="Morin E."/>
            <person name="San Clemente H."/>
            <person name="Chen E.C.H."/>
            <person name="De La Providencia I."/>
            <person name="Hainaut M."/>
            <person name="Kuo A."/>
            <person name="Kohler A."/>
            <person name="Murat C."/>
            <person name="Tang N."/>
            <person name="Roy S."/>
            <person name="Loubradou J."/>
            <person name="Henrissat B."/>
            <person name="Grigoriev I.V."/>
            <person name="Corradi N."/>
            <person name="Roux C."/>
            <person name="Martin F.M."/>
        </authorList>
    </citation>
    <scope>NUCLEOTIDE SEQUENCE [LARGE SCALE GENOMIC DNA]</scope>
    <source>
        <strain evidence="1 2">DAOM 227022</strain>
    </source>
</reference>
<dbReference type="STRING" id="658196.A0A397S2R9"/>